<dbReference type="STRING" id="7574.A0A1S3JJD7"/>
<dbReference type="InterPro" id="IPR003967">
    <property type="entry name" value="K_chnl_volt-dep_ERG"/>
</dbReference>
<reference evidence="17" key="1">
    <citation type="submission" date="2025-08" db="UniProtKB">
        <authorList>
            <consortium name="RefSeq"/>
        </authorList>
    </citation>
    <scope>IDENTIFICATION</scope>
    <source>
        <tissue evidence="17">Gonads</tissue>
    </source>
</reference>
<keyword evidence="3" id="KW-1003">Cell membrane</keyword>
<feature type="region of interest" description="Disordered" evidence="13">
    <location>
        <begin position="622"/>
        <end position="691"/>
    </location>
</feature>
<dbReference type="KEGG" id="lak:106173616"/>
<feature type="compositionally biased region" description="Basic and acidic residues" evidence="13">
    <location>
        <begin position="60"/>
        <end position="74"/>
    </location>
</feature>
<feature type="transmembrane region" description="Helical" evidence="14">
    <location>
        <begin position="339"/>
        <end position="360"/>
    </location>
</feature>
<keyword evidence="12" id="KW-0407">Ion channel</keyword>
<dbReference type="SUPFAM" id="SSF51206">
    <property type="entry name" value="cAMP-binding domain-like"/>
    <property type="match status" value="1"/>
</dbReference>
<dbReference type="GeneID" id="106173616"/>
<dbReference type="SMART" id="SM00100">
    <property type="entry name" value="cNMP"/>
    <property type="match status" value="1"/>
</dbReference>
<keyword evidence="8" id="KW-0630">Potassium</keyword>
<evidence type="ECO:0000256" key="10">
    <source>
        <dbReference type="ARBA" id="ARBA00023065"/>
    </source>
</evidence>
<dbReference type="Pfam" id="PF00520">
    <property type="entry name" value="Ion_trans"/>
    <property type="match status" value="1"/>
</dbReference>
<evidence type="ECO:0000256" key="4">
    <source>
        <dbReference type="ARBA" id="ARBA00022538"/>
    </source>
</evidence>
<sequence length="957" mass="106500">MPSPKEEDAPERVPGPKAAEGSKATTPTTQIANGGTRAFFIQKAKNKFIMLKVLKQFRGKDTARQNSEESDKTRRQSKLSSETKSPSTDDDLEDSEYNPMYKLRDARQRSTRKCIILHYSPFKAVWDWIILLLVLYTAVFTPFTVAFLLNEDERKMQQNHAPKTRERNAGKSQAEPLVIIDLLVDIMFIADILINFRTTHVHNGEVVSDPQKIAKNYLKGWFIIDAVAAIPFDLLLFGSGTSDTMTITGVLKTARLLRLLRVARRMDQYSEYGAAVLLLMMALFTLIAHWLACIFYGIGYVERPTLNEPISWLDTLADKMQTPYLKNDTTSGPDITSRYITALYFTLTTLTSIGFGNVAPNTNAEKIFAIFAMMVGSLMSAAIFGNVSSIMLRLYQGTEEFHERSESIKEFIKFHNIPKQLANRLQESFQHSWTYTNGIDMQSVLKGFPDCLQADICLHLNRNLLNSSAAFRGASPGCLRALSLKFRTTHAPPGDTLIHPGDILTSIYFIARGSIEVLKDDIVMAILGKDDIFGEDASNFSTLGKSNYCVRALSYCDLNKIDIDELQGILNTYPEFTKKFVKNFHVTFNLRDPSATGQLLKQRKSGKFDEQTLRFIRQKRPKLQCRGRPSDADTRGGAPGRQRFGVRKKIQNAHERHAARVARGHLRSTSRDKTQASIAESSDEEEPKILELSTQRSTDIQGTATVGRYRNKKTKRDGFRRSSVPGVAFSSLIMPAHVRQRRTSQPAILTSALQEPPQKEADIPVLALPPPSQPISASDSAALEQDSGVPLTHQSGDLPLGVSHESSSSLVPKSSVSSVGPLHPTSAPSDYVIQPQPVQQVPAEPHHTQGQKLTWAEVDTRLDHLTRRMKAFEYNLTSTVDAILEVLGYDPAVIRPLYQQGVMGSVPPDTGTLTPTDARHDVILIRRTHSDSTVITAPAPFDQVGDQTGIQRAMTAP</sequence>
<dbReference type="FunCoup" id="A0A1S3JJD7">
    <property type="interactions" value="10"/>
</dbReference>
<evidence type="ECO:0000259" key="15">
    <source>
        <dbReference type="PROSITE" id="PS50042"/>
    </source>
</evidence>
<dbReference type="FunFam" id="1.10.287.70:FF:000275">
    <property type="entry name" value="Potassium voltage-gated channel subfamily H member 8"/>
    <property type="match status" value="1"/>
</dbReference>
<dbReference type="InterPro" id="IPR005821">
    <property type="entry name" value="Ion_trans_dom"/>
</dbReference>
<dbReference type="Gene3D" id="1.10.1200.260">
    <property type="match status" value="1"/>
</dbReference>
<dbReference type="InterPro" id="IPR014710">
    <property type="entry name" value="RmlC-like_jellyroll"/>
</dbReference>
<dbReference type="PANTHER" id="PTHR10217">
    <property type="entry name" value="VOLTAGE AND LIGAND GATED POTASSIUM CHANNEL"/>
    <property type="match status" value="1"/>
</dbReference>
<protein>
    <submittedName>
        <fullName evidence="17">Potassium voltage-gated channel subfamily H member 7-like isoform X1</fullName>
    </submittedName>
</protein>
<evidence type="ECO:0000256" key="6">
    <source>
        <dbReference type="ARBA" id="ARBA00022826"/>
    </source>
</evidence>
<evidence type="ECO:0000256" key="1">
    <source>
        <dbReference type="ARBA" id="ARBA00004651"/>
    </source>
</evidence>
<feature type="domain" description="Cyclic nucleotide-binding" evidence="15">
    <location>
        <begin position="470"/>
        <end position="587"/>
    </location>
</feature>
<dbReference type="PANTHER" id="PTHR10217:SF548">
    <property type="entry name" value="GH12235P"/>
    <property type="match status" value="1"/>
</dbReference>
<keyword evidence="16" id="KW-1185">Reference proteome</keyword>
<feature type="compositionally biased region" description="Low complexity" evidence="13">
    <location>
        <begin position="798"/>
        <end position="822"/>
    </location>
</feature>
<evidence type="ECO:0000313" key="16">
    <source>
        <dbReference type="Proteomes" id="UP000085678"/>
    </source>
</evidence>
<dbReference type="PRINTS" id="PR01463">
    <property type="entry name" value="EAGCHANLFMLY"/>
</dbReference>
<comment type="subcellular location">
    <subcellularLocation>
        <location evidence="1">Cell membrane</location>
        <topology evidence="1">Multi-pass membrane protein</topology>
    </subcellularLocation>
</comment>
<dbReference type="FunFam" id="2.60.120.10:FF:000107">
    <property type="entry name" value="Potassium voltage-gated channel unc-103"/>
    <property type="match status" value="1"/>
</dbReference>
<evidence type="ECO:0000256" key="14">
    <source>
        <dbReference type="SAM" id="Phobius"/>
    </source>
</evidence>
<dbReference type="AlphaFoldDB" id="A0A1S3JJD7"/>
<dbReference type="Gene3D" id="2.60.120.10">
    <property type="entry name" value="Jelly Rolls"/>
    <property type="match status" value="1"/>
</dbReference>
<feature type="region of interest" description="Disordered" evidence="13">
    <location>
        <begin position="768"/>
        <end position="828"/>
    </location>
</feature>
<dbReference type="PRINTS" id="PR01470">
    <property type="entry name" value="ERGCHANNEL"/>
</dbReference>
<accession>A0A1S3JJD7</accession>
<dbReference type="InterPro" id="IPR003938">
    <property type="entry name" value="K_chnl_volt-dep_EAG/ELK/ERG"/>
</dbReference>
<keyword evidence="5 14" id="KW-0812">Transmembrane</keyword>
<gene>
    <name evidence="17" type="primary">LOC106173616</name>
</gene>
<dbReference type="Proteomes" id="UP000085678">
    <property type="component" value="Unplaced"/>
</dbReference>
<evidence type="ECO:0000256" key="8">
    <source>
        <dbReference type="ARBA" id="ARBA00022958"/>
    </source>
</evidence>
<organism evidence="16 17">
    <name type="scientific">Lingula anatina</name>
    <name type="common">Brachiopod</name>
    <name type="synonym">Lingula unguis</name>
    <dbReference type="NCBI Taxonomy" id="7574"/>
    <lineage>
        <taxon>Eukaryota</taxon>
        <taxon>Metazoa</taxon>
        <taxon>Spiralia</taxon>
        <taxon>Lophotrochozoa</taxon>
        <taxon>Brachiopoda</taxon>
        <taxon>Linguliformea</taxon>
        <taxon>Lingulata</taxon>
        <taxon>Lingulida</taxon>
        <taxon>Linguloidea</taxon>
        <taxon>Lingulidae</taxon>
        <taxon>Lingula</taxon>
    </lineage>
</organism>
<evidence type="ECO:0000256" key="5">
    <source>
        <dbReference type="ARBA" id="ARBA00022692"/>
    </source>
</evidence>
<keyword evidence="9 14" id="KW-1133">Transmembrane helix</keyword>
<keyword evidence="11 14" id="KW-0472">Membrane</keyword>
<dbReference type="InParanoid" id="A0A1S3JJD7"/>
<dbReference type="RefSeq" id="XP_013410241.1">
    <property type="nucleotide sequence ID" value="XM_013554787.1"/>
</dbReference>
<feature type="compositionally biased region" description="Basic residues" evidence="13">
    <location>
        <begin position="659"/>
        <end position="668"/>
    </location>
</feature>
<proteinExistence type="predicted"/>
<feature type="transmembrane region" description="Helical" evidence="14">
    <location>
        <begin position="274"/>
        <end position="298"/>
    </location>
</feature>
<dbReference type="GO" id="GO:0005242">
    <property type="term" value="F:inward rectifier potassium channel activity"/>
    <property type="evidence" value="ECO:0007669"/>
    <property type="project" value="TreeGrafter"/>
</dbReference>
<keyword evidence="10" id="KW-0406">Ion transport</keyword>
<evidence type="ECO:0000256" key="9">
    <source>
        <dbReference type="ARBA" id="ARBA00022989"/>
    </source>
</evidence>
<dbReference type="GO" id="GO:0005886">
    <property type="term" value="C:plasma membrane"/>
    <property type="evidence" value="ECO:0007669"/>
    <property type="project" value="UniProtKB-SubCell"/>
</dbReference>
<feature type="transmembrane region" description="Helical" evidence="14">
    <location>
        <begin position="367"/>
        <end position="387"/>
    </location>
</feature>
<keyword evidence="2" id="KW-0813">Transport</keyword>
<dbReference type="SUPFAM" id="SSF81324">
    <property type="entry name" value="Voltage-gated potassium channels"/>
    <property type="match status" value="1"/>
</dbReference>
<dbReference type="Pfam" id="PF00027">
    <property type="entry name" value="cNMP_binding"/>
    <property type="match status" value="1"/>
</dbReference>
<feature type="transmembrane region" description="Helical" evidence="14">
    <location>
        <begin position="128"/>
        <end position="149"/>
    </location>
</feature>
<keyword evidence="4" id="KW-0633">Potassium transport</keyword>
<evidence type="ECO:0000256" key="11">
    <source>
        <dbReference type="ARBA" id="ARBA00023136"/>
    </source>
</evidence>
<feature type="compositionally biased region" description="Basic and acidic residues" evidence="13">
    <location>
        <begin position="1"/>
        <end position="11"/>
    </location>
</feature>
<dbReference type="GO" id="GO:0042391">
    <property type="term" value="P:regulation of membrane potential"/>
    <property type="evidence" value="ECO:0007669"/>
    <property type="project" value="TreeGrafter"/>
</dbReference>
<name>A0A1S3JJD7_LINAN</name>
<dbReference type="GO" id="GO:0034702">
    <property type="term" value="C:monoatomic ion channel complex"/>
    <property type="evidence" value="ECO:0007669"/>
    <property type="project" value="UniProtKB-KW"/>
</dbReference>
<evidence type="ECO:0000256" key="12">
    <source>
        <dbReference type="ARBA" id="ARBA00023303"/>
    </source>
</evidence>
<feature type="region of interest" description="Disordered" evidence="13">
    <location>
        <begin position="60"/>
        <end position="96"/>
    </location>
</feature>
<dbReference type="Gene3D" id="1.10.287.70">
    <property type="match status" value="1"/>
</dbReference>
<dbReference type="InterPro" id="IPR018490">
    <property type="entry name" value="cNMP-bd_dom_sf"/>
</dbReference>
<evidence type="ECO:0000256" key="7">
    <source>
        <dbReference type="ARBA" id="ARBA00022882"/>
    </source>
</evidence>
<keyword evidence="7" id="KW-0851">Voltage-gated channel</keyword>
<dbReference type="CDD" id="cd00038">
    <property type="entry name" value="CAP_ED"/>
    <property type="match status" value="1"/>
</dbReference>
<dbReference type="InterPro" id="IPR050818">
    <property type="entry name" value="KCNH_animal-type"/>
</dbReference>
<evidence type="ECO:0000256" key="3">
    <source>
        <dbReference type="ARBA" id="ARBA00022475"/>
    </source>
</evidence>
<keyword evidence="6" id="KW-0631">Potassium channel</keyword>
<dbReference type="InterPro" id="IPR000595">
    <property type="entry name" value="cNMP-bd_dom"/>
</dbReference>
<dbReference type="OrthoDB" id="432483at2759"/>
<feature type="region of interest" description="Disordered" evidence="13">
    <location>
        <begin position="1"/>
        <end position="36"/>
    </location>
</feature>
<evidence type="ECO:0000313" key="17">
    <source>
        <dbReference type="RefSeq" id="XP_013410241.1"/>
    </source>
</evidence>
<feature type="compositionally biased region" description="Polar residues" evidence="13">
    <location>
        <begin position="23"/>
        <end position="33"/>
    </location>
</feature>
<evidence type="ECO:0000256" key="13">
    <source>
        <dbReference type="SAM" id="MobiDB-lite"/>
    </source>
</evidence>
<evidence type="ECO:0000256" key="2">
    <source>
        <dbReference type="ARBA" id="ARBA00022448"/>
    </source>
</evidence>
<dbReference type="PROSITE" id="PS50042">
    <property type="entry name" value="CNMP_BINDING_3"/>
    <property type="match status" value="1"/>
</dbReference>